<feature type="region of interest" description="Disordered" evidence="1">
    <location>
        <begin position="297"/>
        <end position="324"/>
    </location>
</feature>
<dbReference type="InterPro" id="IPR005094">
    <property type="entry name" value="Endonuclease_MobA/VirD2"/>
</dbReference>
<comment type="caution">
    <text evidence="3">The sequence shown here is derived from an EMBL/GenBank/DDBJ whole genome shotgun (WGS) entry which is preliminary data.</text>
</comment>
<dbReference type="EMBL" id="AAHIXF010000031">
    <property type="protein sequence ID" value="EBW6611844.1"/>
    <property type="molecule type" value="Genomic_DNA"/>
</dbReference>
<evidence type="ECO:0000259" key="2">
    <source>
        <dbReference type="Pfam" id="PF03432"/>
    </source>
</evidence>
<reference evidence="3" key="1">
    <citation type="submission" date="2018-06" db="EMBL/GenBank/DDBJ databases">
        <authorList>
            <person name="Ashton P.M."/>
            <person name="Dallman T."/>
            <person name="Nair S."/>
            <person name="De Pinna E."/>
            <person name="Peters T."/>
            <person name="Grant K."/>
        </authorList>
    </citation>
    <scope>NUCLEOTIDE SEQUENCE</scope>
    <source>
        <strain evidence="3">246187</strain>
    </source>
</reference>
<dbReference type="AlphaFoldDB" id="A0A5W3IRC0"/>
<accession>A0A5W3IRC0</accession>
<dbReference type="Pfam" id="PF03432">
    <property type="entry name" value="Relaxase"/>
    <property type="match status" value="1"/>
</dbReference>
<protein>
    <recommendedName>
        <fullName evidence="2">MobA/VirD2-like nuclease domain-containing protein</fullName>
    </recommendedName>
</protein>
<feature type="domain" description="MobA/VirD2-like nuclease" evidence="2">
    <location>
        <begin position="74"/>
        <end position="195"/>
    </location>
</feature>
<gene>
    <name evidence="3" type="ORF">DP785_23885</name>
</gene>
<evidence type="ECO:0000256" key="1">
    <source>
        <dbReference type="SAM" id="MobiDB-lite"/>
    </source>
</evidence>
<name>A0A5W3IRC0_SALMU</name>
<evidence type="ECO:0000313" key="3">
    <source>
        <dbReference type="EMBL" id="EBW6611844.1"/>
    </source>
</evidence>
<sequence>MVDDPFKFLVDGRRARNPRLRLPNGRRSQLKSLVRKAPEVMVKVSGGGATVKHVGDHMNYITRNGELTAITDHDDRVSGKDEVKELLDSWDMELQRGQGKLKQAFNIILSMPAGTPPEKLLESAKAFAREEFYGQHHYMMVLHTPEIDPHEDAPPHPHVHLVVKAESHEGKRLYIRKATLEKWRFHFAEQLRERGIEANATPREVRGQTKKQKVPGVYFAEKRNQSRVTKSKVEEAAKEIRDNIKRNDPWDKAILAKRKILVSSLIEAAKELDRNGDKELAREVVQFAKELPTLETERHSVKKELAGRVEKTRVKDKEHDDKER</sequence>
<organism evidence="3">
    <name type="scientific">Salmonella muenchen</name>
    <dbReference type="NCBI Taxonomy" id="596"/>
    <lineage>
        <taxon>Bacteria</taxon>
        <taxon>Pseudomonadati</taxon>
        <taxon>Pseudomonadota</taxon>
        <taxon>Gammaproteobacteria</taxon>
        <taxon>Enterobacterales</taxon>
        <taxon>Enterobacteriaceae</taxon>
        <taxon>Salmonella</taxon>
    </lineage>
</organism>
<proteinExistence type="predicted"/>